<name>A0A0A9AA09_ARUDO</name>
<dbReference type="AlphaFoldDB" id="A0A0A9AA09"/>
<dbReference type="EMBL" id="GBRH01249974">
    <property type="protein sequence ID" value="JAD47921.1"/>
    <property type="molecule type" value="Transcribed_RNA"/>
</dbReference>
<reference evidence="1" key="2">
    <citation type="journal article" date="2015" name="Data Brief">
        <title>Shoot transcriptome of the giant reed, Arundo donax.</title>
        <authorList>
            <person name="Barrero R.A."/>
            <person name="Guerrero F.D."/>
            <person name="Moolhuijzen P."/>
            <person name="Goolsby J.A."/>
            <person name="Tidwell J."/>
            <person name="Bellgard S.E."/>
            <person name="Bellgard M.I."/>
        </authorList>
    </citation>
    <scope>NUCLEOTIDE SEQUENCE</scope>
    <source>
        <tissue evidence="1">Shoot tissue taken approximately 20 cm above the soil surface</tissue>
    </source>
</reference>
<protein>
    <submittedName>
        <fullName evidence="1">Uncharacterized protein</fullName>
    </submittedName>
</protein>
<reference evidence="1" key="1">
    <citation type="submission" date="2014-09" db="EMBL/GenBank/DDBJ databases">
        <authorList>
            <person name="Magalhaes I.L.F."/>
            <person name="Oliveira U."/>
            <person name="Santos F.R."/>
            <person name="Vidigal T.H.D.A."/>
            <person name="Brescovit A.D."/>
            <person name="Santos A.J."/>
        </authorList>
    </citation>
    <scope>NUCLEOTIDE SEQUENCE</scope>
    <source>
        <tissue evidence="1">Shoot tissue taken approximately 20 cm above the soil surface</tissue>
    </source>
</reference>
<organism evidence="1">
    <name type="scientific">Arundo donax</name>
    <name type="common">Giant reed</name>
    <name type="synonym">Donax arundinaceus</name>
    <dbReference type="NCBI Taxonomy" id="35708"/>
    <lineage>
        <taxon>Eukaryota</taxon>
        <taxon>Viridiplantae</taxon>
        <taxon>Streptophyta</taxon>
        <taxon>Embryophyta</taxon>
        <taxon>Tracheophyta</taxon>
        <taxon>Spermatophyta</taxon>
        <taxon>Magnoliopsida</taxon>
        <taxon>Liliopsida</taxon>
        <taxon>Poales</taxon>
        <taxon>Poaceae</taxon>
        <taxon>PACMAD clade</taxon>
        <taxon>Arundinoideae</taxon>
        <taxon>Arundineae</taxon>
        <taxon>Arundo</taxon>
    </lineage>
</organism>
<accession>A0A0A9AA09</accession>
<evidence type="ECO:0000313" key="1">
    <source>
        <dbReference type="EMBL" id="JAD47921.1"/>
    </source>
</evidence>
<sequence length="17" mass="1849">MPSRCCSGAKFVTFEAD</sequence>
<proteinExistence type="predicted"/>